<proteinExistence type="predicted"/>
<accession>A0A0C3PXN7</accession>
<sequence>MNLHSRHRLQSPQESKSSNTDESPSREQELRSPAYSFVGVGAAANTPNLTRNFASTALTAVNDLRPDTPP</sequence>
<name>A0A0C3PXN7_9AGAM</name>
<dbReference type="HOGENOM" id="CLU_2759674_0_0_1"/>
<evidence type="ECO:0000256" key="1">
    <source>
        <dbReference type="SAM" id="MobiDB-lite"/>
    </source>
</evidence>
<dbReference type="EMBL" id="KN823200">
    <property type="protein sequence ID" value="KIO19835.1"/>
    <property type="molecule type" value="Genomic_DNA"/>
</dbReference>
<gene>
    <name evidence="2" type="ORF">M407DRAFT_30492</name>
</gene>
<keyword evidence="3" id="KW-1185">Reference proteome</keyword>
<reference evidence="2 3" key="1">
    <citation type="submission" date="2014-04" db="EMBL/GenBank/DDBJ databases">
        <authorList>
            <consortium name="DOE Joint Genome Institute"/>
            <person name="Kuo A."/>
            <person name="Girlanda M."/>
            <person name="Perotto S."/>
            <person name="Kohler A."/>
            <person name="Nagy L.G."/>
            <person name="Floudas D."/>
            <person name="Copeland A."/>
            <person name="Barry K.W."/>
            <person name="Cichocki N."/>
            <person name="Veneault-Fourrey C."/>
            <person name="LaButti K."/>
            <person name="Lindquist E.A."/>
            <person name="Lipzen A."/>
            <person name="Lundell T."/>
            <person name="Morin E."/>
            <person name="Murat C."/>
            <person name="Sun H."/>
            <person name="Tunlid A."/>
            <person name="Henrissat B."/>
            <person name="Grigoriev I.V."/>
            <person name="Hibbett D.S."/>
            <person name="Martin F."/>
            <person name="Nordberg H.P."/>
            <person name="Cantor M.N."/>
            <person name="Hua S.X."/>
        </authorList>
    </citation>
    <scope>NUCLEOTIDE SEQUENCE [LARGE SCALE GENOMIC DNA]</scope>
    <source>
        <strain evidence="2 3">MUT 4182</strain>
    </source>
</reference>
<feature type="compositionally biased region" description="Polar residues" evidence="1">
    <location>
        <begin position="10"/>
        <end position="22"/>
    </location>
</feature>
<dbReference type="AlphaFoldDB" id="A0A0C3PXN7"/>
<protein>
    <submittedName>
        <fullName evidence="2">Uncharacterized protein</fullName>
    </submittedName>
</protein>
<dbReference type="Proteomes" id="UP000054248">
    <property type="component" value="Unassembled WGS sequence"/>
</dbReference>
<evidence type="ECO:0000313" key="3">
    <source>
        <dbReference type="Proteomes" id="UP000054248"/>
    </source>
</evidence>
<evidence type="ECO:0000313" key="2">
    <source>
        <dbReference type="EMBL" id="KIO19835.1"/>
    </source>
</evidence>
<organism evidence="2 3">
    <name type="scientific">Tulasnella calospora MUT 4182</name>
    <dbReference type="NCBI Taxonomy" id="1051891"/>
    <lineage>
        <taxon>Eukaryota</taxon>
        <taxon>Fungi</taxon>
        <taxon>Dikarya</taxon>
        <taxon>Basidiomycota</taxon>
        <taxon>Agaricomycotina</taxon>
        <taxon>Agaricomycetes</taxon>
        <taxon>Cantharellales</taxon>
        <taxon>Tulasnellaceae</taxon>
        <taxon>Tulasnella</taxon>
    </lineage>
</organism>
<reference evidence="3" key="2">
    <citation type="submission" date="2015-01" db="EMBL/GenBank/DDBJ databases">
        <title>Evolutionary Origins and Diversification of the Mycorrhizal Mutualists.</title>
        <authorList>
            <consortium name="DOE Joint Genome Institute"/>
            <consortium name="Mycorrhizal Genomics Consortium"/>
            <person name="Kohler A."/>
            <person name="Kuo A."/>
            <person name="Nagy L.G."/>
            <person name="Floudas D."/>
            <person name="Copeland A."/>
            <person name="Barry K.W."/>
            <person name="Cichocki N."/>
            <person name="Veneault-Fourrey C."/>
            <person name="LaButti K."/>
            <person name="Lindquist E.A."/>
            <person name="Lipzen A."/>
            <person name="Lundell T."/>
            <person name="Morin E."/>
            <person name="Murat C."/>
            <person name="Riley R."/>
            <person name="Ohm R."/>
            <person name="Sun H."/>
            <person name="Tunlid A."/>
            <person name="Henrissat B."/>
            <person name="Grigoriev I.V."/>
            <person name="Hibbett D.S."/>
            <person name="Martin F."/>
        </authorList>
    </citation>
    <scope>NUCLEOTIDE SEQUENCE [LARGE SCALE GENOMIC DNA]</scope>
    <source>
        <strain evidence="3">MUT 4182</strain>
    </source>
</reference>
<feature type="region of interest" description="Disordered" evidence="1">
    <location>
        <begin position="1"/>
        <end position="34"/>
    </location>
</feature>